<name>A0A9D1IQQ1_9FIRM</name>
<gene>
    <name evidence="1" type="ORF">IAB68_02795</name>
</gene>
<reference evidence="1" key="2">
    <citation type="journal article" date="2021" name="PeerJ">
        <title>Extensive microbial diversity within the chicken gut microbiome revealed by metagenomics and culture.</title>
        <authorList>
            <person name="Gilroy R."/>
            <person name="Ravi A."/>
            <person name="Getino M."/>
            <person name="Pursley I."/>
            <person name="Horton D.L."/>
            <person name="Alikhan N.F."/>
            <person name="Baker D."/>
            <person name="Gharbi K."/>
            <person name="Hall N."/>
            <person name="Watson M."/>
            <person name="Adriaenssens E.M."/>
            <person name="Foster-Nyarko E."/>
            <person name="Jarju S."/>
            <person name="Secka A."/>
            <person name="Antonio M."/>
            <person name="Oren A."/>
            <person name="Chaudhuri R.R."/>
            <person name="La Ragione R."/>
            <person name="Hildebrand F."/>
            <person name="Pallen M.J."/>
        </authorList>
    </citation>
    <scope>NUCLEOTIDE SEQUENCE</scope>
    <source>
        <strain evidence="1">CHK193-30670</strain>
    </source>
</reference>
<evidence type="ECO:0000313" key="2">
    <source>
        <dbReference type="Proteomes" id="UP000824074"/>
    </source>
</evidence>
<dbReference type="Pfam" id="PF08863">
    <property type="entry name" value="YolD"/>
    <property type="match status" value="1"/>
</dbReference>
<dbReference type="EMBL" id="DVMT01000028">
    <property type="protein sequence ID" value="HIU40214.1"/>
    <property type="molecule type" value="Genomic_DNA"/>
</dbReference>
<comment type="caution">
    <text evidence="1">The sequence shown here is derived from an EMBL/GenBank/DDBJ whole genome shotgun (WGS) entry which is preliminary data.</text>
</comment>
<sequence>MQSNLNRAKQFLPFDSLKGFYELIEKEEKQKDNKKELSEDSLNDINKTILSINKNDSVLIKHYHNVNYIETIGKVKKIDKINKIIYLDNTKISFDDVINIDFIITNKI</sequence>
<evidence type="ECO:0000313" key="1">
    <source>
        <dbReference type="EMBL" id="HIU40214.1"/>
    </source>
</evidence>
<reference evidence="1" key="1">
    <citation type="submission" date="2020-10" db="EMBL/GenBank/DDBJ databases">
        <authorList>
            <person name="Gilroy R."/>
        </authorList>
    </citation>
    <scope>NUCLEOTIDE SEQUENCE</scope>
    <source>
        <strain evidence="1">CHK193-30670</strain>
    </source>
</reference>
<dbReference type="AlphaFoldDB" id="A0A9D1IQQ1"/>
<dbReference type="InterPro" id="IPR014962">
    <property type="entry name" value="YolD"/>
</dbReference>
<organism evidence="1 2">
    <name type="scientific">Candidatus Aphodocola excrementigallinarum</name>
    <dbReference type="NCBI Taxonomy" id="2840670"/>
    <lineage>
        <taxon>Bacteria</taxon>
        <taxon>Bacillati</taxon>
        <taxon>Bacillota</taxon>
        <taxon>Bacilli</taxon>
        <taxon>Candidatus Aphodocola</taxon>
    </lineage>
</organism>
<dbReference type="Proteomes" id="UP000824074">
    <property type="component" value="Unassembled WGS sequence"/>
</dbReference>
<protein>
    <submittedName>
        <fullName evidence="1">YolD-like family protein</fullName>
    </submittedName>
</protein>
<proteinExistence type="predicted"/>
<accession>A0A9D1IQQ1</accession>